<dbReference type="EMBL" id="JAIMBW010000001">
    <property type="protein sequence ID" value="MBY4892677.1"/>
    <property type="molecule type" value="Genomic_DNA"/>
</dbReference>
<accession>A0A975TXK8</accession>
<name>A0A975TXK8_9RHOB</name>
<evidence type="ECO:0000313" key="2">
    <source>
        <dbReference type="EMBL" id="MBY4892677.1"/>
    </source>
</evidence>
<feature type="region of interest" description="Disordered" evidence="1">
    <location>
        <begin position="47"/>
        <end position="104"/>
    </location>
</feature>
<evidence type="ECO:0000313" key="3">
    <source>
        <dbReference type="EMBL" id="QXL89412.1"/>
    </source>
</evidence>
<protein>
    <submittedName>
        <fullName evidence="3">Uncharacterized protein</fullName>
    </submittedName>
</protein>
<evidence type="ECO:0000313" key="4">
    <source>
        <dbReference type="Proteomes" id="UP000693972"/>
    </source>
</evidence>
<organism evidence="3">
    <name type="scientific">Gymnodinialimonas phycosphaerae</name>
    <dbReference type="NCBI Taxonomy" id="2841589"/>
    <lineage>
        <taxon>Bacteria</taxon>
        <taxon>Pseudomonadati</taxon>
        <taxon>Pseudomonadota</taxon>
        <taxon>Alphaproteobacteria</taxon>
        <taxon>Rhodobacterales</taxon>
        <taxon>Paracoccaceae</taxon>
        <taxon>Gymnodinialimonas</taxon>
    </lineage>
</organism>
<dbReference type="AlphaFoldDB" id="A0A975TXK8"/>
<feature type="compositionally biased region" description="Low complexity" evidence="1">
    <location>
        <begin position="63"/>
        <end position="82"/>
    </location>
</feature>
<proteinExistence type="predicted"/>
<feature type="compositionally biased region" description="Basic and acidic residues" evidence="1">
    <location>
        <begin position="85"/>
        <end position="104"/>
    </location>
</feature>
<sequence length="104" mass="11250">MLKLLFGGKKATPEVVIESDRARFSRLVNELNEVIDTLAHKPRVTIDPATGHIEPDVPEQFPDEALALPAPATESEPTAEATSDVEEKAEKPQTPELDAAAKAH</sequence>
<reference evidence="3 4" key="1">
    <citation type="submission" date="2021-07" db="EMBL/GenBank/DDBJ databases">
        <title>Karlodiniumbacter phycospheric gen. nov., sp. nov., a phycosphere bacterium isolated from karlodinium veneficum.</title>
        <authorList>
            <person name="Peng Y."/>
            <person name="Jiang L."/>
            <person name="Lee J."/>
        </authorList>
    </citation>
    <scope>NUCLEOTIDE SEQUENCE</scope>
    <source>
        <strain evidence="3 4">N5</strain>
    </source>
</reference>
<dbReference type="RefSeq" id="WP_257892453.1">
    <property type="nucleotide sequence ID" value="NZ_JAIMBW010000001.1"/>
</dbReference>
<evidence type="ECO:0000256" key="1">
    <source>
        <dbReference type="SAM" id="MobiDB-lite"/>
    </source>
</evidence>
<keyword evidence="4" id="KW-1185">Reference proteome</keyword>
<dbReference type="EMBL" id="CP078073">
    <property type="protein sequence ID" value="QXL89412.1"/>
    <property type="molecule type" value="Genomic_DNA"/>
</dbReference>
<dbReference type="Proteomes" id="UP000693972">
    <property type="component" value="Unassembled WGS sequence"/>
</dbReference>
<gene>
    <name evidence="2" type="ORF">KUL25_07860</name>
    <name evidence="3" type="ORF">KUL25_07865</name>
</gene>